<name>A0A8J8GA73_9FLAO</name>
<dbReference type="AlphaFoldDB" id="A0A8J8GA73"/>
<keyword evidence="1" id="KW-1133">Transmembrane helix</keyword>
<comment type="caution">
    <text evidence="2">The sequence shown here is derived from an EMBL/GenBank/DDBJ whole genome shotgun (WGS) entry which is preliminary data.</text>
</comment>
<organism evidence="2 3">
    <name type="scientific">Frigoriflavimonas asaccharolytica</name>
    <dbReference type="NCBI Taxonomy" id="2735899"/>
    <lineage>
        <taxon>Bacteria</taxon>
        <taxon>Pseudomonadati</taxon>
        <taxon>Bacteroidota</taxon>
        <taxon>Flavobacteriia</taxon>
        <taxon>Flavobacteriales</taxon>
        <taxon>Weeksellaceae</taxon>
        <taxon>Frigoriflavimonas</taxon>
    </lineage>
</organism>
<dbReference type="EMBL" id="JABSNO010000012">
    <property type="protein sequence ID" value="NRS92817.1"/>
    <property type="molecule type" value="Genomic_DNA"/>
</dbReference>
<evidence type="ECO:0000256" key="1">
    <source>
        <dbReference type="SAM" id="Phobius"/>
    </source>
</evidence>
<feature type="transmembrane region" description="Helical" evidence="1">
    <location>
        <begin position="12"/>
        <end position="31"/>
    </location>
</feature>
<feature type="transmembrane region" description="Helical" evidence="1">
    <location>
        <begin position="37"/>
        <end position="58"/>
    </location>
</feature>
<evidence type="ECO:0000313" key="2">
    <source>
        <dbReference type="EMBL" id="NRS92817.1"/>
    </source>
</evidence>
<keyword evidence="1" id="KW-0472">Membrane</keyword>
<keyword evidence="1" id="KW-0812">Transmembrane</keyword>
<keyword evidence="3" id="KW-1185">Reference proteome</keyword>
<evidence type="ECO:0000313" key="3">
    <source>
        <dbReference type="Proteomes" id="UP000610746"/>
    </source>
</evidence>
<sequence>MTIAFANRIFAIFNMILLSYFLKITFSIIINEGGAMGIGYLLLPYLILADLFFIPSTLDLFTKFKNNKSLLYLNIIVASLIFLYIFAILLN</sequence>
<feature type="transmembrane region" description="Helical" evidence="1">
    <location>
        <begin position="70"/>
        <end position="90"/>
    </location>
</feature>
<proteinExistence type="predicted"/>
<dbReference type="Proteomes" id="UP000610746">
    <property type="component" value="Unassembled WGS sequence"/>
</dbReference>
<accession>A0A8J8GA73</accession>
<gene>
    <name evidence="2" type="ORF">HNQ03_001897</name>
</gene>
<protein>
    <submittedName>
        <fullName evidence="2">Uncharacterized protein</fullName>
    </submittedName>
</protein>
<reference evidence="2" key="1">
    <citation type="submission" date="2020-05" db="EMBL/GenBank/DDBJ databases">
        <title>Genomic Encyclopedia of Type Strains, Phase IV (KMG-V): Genome sequencing to study the core and pangenomes of soil and plant-associated prokaryotes.</title>
        <authorList>
            <person name="Whitman W."/>
        </authorList>
    </citation>
    <scope>NUCLEOTIDE SEQUENCE</scope>
    <source>
        <strain evidence="2">16F</strain>
    </source>
</reference>